<dbReference type="EMBL" id="AQQZ01000009">
    <property type="protein sequence ID" value="KNG92418.1"/>
    <property type="molecule type" value="Genomic_DNA"/>
</dbReference>
<evidence type="ECO:0000256" key="1">
    <source>
        <dbReference type="ARBA" id="ARBA00022603"/>
    </source>
</evidence>
<dbReference type="InterPro" id="IPR029063">
    <property type="entry name" value="SAM-dependent_MTases_sf"/>
</dbReference>
<keyword evidence="5" id="KW-1185">Reference proteome</keyword>
<proteinExistence type="predicted"/>
<dbReference type="GO" id="GO:0032259">
    <property type="term" value="P:methylation"/>
    <property type="evidence" value="ECO:0007669"/>
    <property type="project" value="UniProtKB-KW"/>
</dbReference>
<reference evidence="4 5" key="1">
    <citation type="journal article" date="2015" name="Int. J. Syst. Evol. Microbiol.">
        <title>Aestuariivita atlantica sp. nov., isolated from deep sea sediment of the Atlantic Ocean.</title>
        <authorList>
            <person name="Li G."/>
            <person name="Lai Q."/>
            <person name="Du Y."/>
            <person name="Liu X."/>
            <person name="Sun F."/>
            <person name="Shao Z."/>
        </authorList>
    </citation>
    <scope>NUCLEOTIDE SEQUENCE [LARGE SCALE GENOMIC DNA]</scope>
    <source>
        <strain evidence="4 5">22II-S11-z3</strain>
    </source>
</reference>
<dbReference type="Gene3D" id="3.40.50.150">
    <property type="entry name" value="Vaccinia Virus protein VP39"/>
    <property type="match status" value="1"/>
</dbReference>
<organism evidence="4 5">
    <name type="scientific">Pseudaestuariivita atlantica</name>
    <dbReference type="NCBI Taxonomy" id="1317121"/>
    <lineage>
        <taxon>Bacteria</taxon>
        <taxon>Pseudomonadati</taxon>
        <taxon>Pseudomonadota</taxon>
        <taxon>Alphaproteobacteria</taxon>
        <taxon>Rhodobacterales</taxon>
        <taxon>Paracoccaceae</taxon>
        <taxon>Pseudaestuariivita</taxon>
    </lineage>
</organism>
<dbReference type="Pfam" id="PF13489">
    <property type="entry name" value="Methyltransf_23"/>
    <property type="match status" value="1"/>
</dbReference>
<evidence type="ECO:0000256" key="3">
    <source>
        <dbReference type="ARBA" id="ARBA00022691"/>
    </source>
</evidence>
<comment type="caution">
    <text evidence="4">The sequence shown here is derived from an EMBL/GenBank/DDBJ whole genome shotgun (WGS) entry which is preliminary data.</text>
</comment>
<dbReference type="AlphaFoldDB" id="A0A0L1JLZ0"/>
<gene>
    <name evidence="4" type="ORF">ATO11_17565</name>
</gene>
<keyword evidence="3" id="KW-0949">S-adenosyl-L-methionine</keyword>
<evidence type="ECO:0008006" key="6">
    <source>
        <dbReference type="Google" id="ProtNLM"/>
    </source>
</evidence>
<evidence type="ECO:0000313" key="5">
    <source>
        <dbReference type="Proteomes" id="UP000036938"/>
    </source>
</evidence>
<name>A0A0L1JLZ0_9RHOB</name>
<protein>
    <recommendedName>
        <fullName evidence="6">Methyltransferase type 12</fullName>
    </recommendedName>
</protein>
<dbReference type="PANTHER" id="PTHR43464:SF19">
    <property type="entry name" value="UBIQUINONE BIOSYNTHESIS O-METHYLTRANSFERASE, MITOCHONDRIAL"/>
    <property type="match status" value="1"/>
</dbReference>
<keyword evidence="1" id="KW-0489">Methyltransferase</keyword>
<keyword evidence="2" id="KW-0808">Transferase</keyword>
<accession>A0A0L1JLZ0</accession>
<dbReference type="CDD" id="cd02440">
    <property type="entry name" value="AdoMet_MTases"/>
    <property type="match status" value="1"/>
</dbReference>
<dbReference type="RefSeq" id="WP_050532218.1">
    <property type="nucleotide sequence ID" value="NZ_AQQZ01000009.1"/>
</dbReference>
<evidence type="ECO:0000313" key="4">
    <source>
        <dbReference type="EMBL" id="KNG92418.1"/>
    </source>
</evidence>
<evidence type="ECO:0000256" key="2">
    <source>
        <dbReference type="ARBA" id="ARBA00022679"/>
    </source>
</evidence>
<dbReference type="SUPFAM" id="SSF53335">
    <property type="entry name" value="S-adenosyl-L-methionine-dependent methyltransferases"/>
    <property type="match status" value="1"/>
</dbReference>
<dbReference type="Proteomes" id="UP000036938">
    <property type="component" value="Unassembled WGS sequence"/>
</dbReference>
<dbReference type="STRING" id="1317121.ATO11_17565"/>
<sequence>MRLSLPRLRSGQSSLTALYDRAASGWQAGLASLGFDAAYATLCTSAKVGDKPIRALDAGCGTGALARAFATRTVRPLTLDLLDPAPAMLDEATARLTDSGTPLGQVWCGLLEDPRVPEGAYSHVLCAHVIEHLDDPDPALRWLRARLARGGQLVLAVSKPHWCTALVRWRWGNRAFRPADVTARLTAAGFLGITTVPFPSGPPSRVSCGYVAHTP</sequence>
<dbReference type="GO" id="GO:0008168">
    <property type="term" value="F:methyltransferase activity"/>
    <property type="evidence" value="ECO:0007669"/>
    <property type="project" value="UniProtKB-KW"/>
</dbReference>
<dbReference type="OrthoDB" id="9803855at2"/>
<dbReference type="PANTHER" id="PTHR43464">
    <property type="entry name" value="METHYLTRANSFERASE"/>
    <property type="match status" value="1"/>
</dbReference>